<comment type="caution">
    <text evidence="8">The sequence shown here is derived from an EMBL/GenBank/DDBJ whole genome shotgun (WGS) entry which is preliminary data.</text>
</comment>
<keyword evidence="5 6" id="KW-1015">Disulfide bond</keyword>
<dbReference type="InterPro" id="IPR002200">
    <property type="entry name" value="Elicitin"/>
</dbReference>
<dbReference type="GO" id="GO:0005576">
    <property type="term" value="C:extracellular region"/>
    <property type="evidence" value="ECO:0007669"/>
    <property type="project" value="UniProtKB-SubCell"/>
</dbReference>
<sequence length="151" mass="15871">MPLLTALILLLPFVDIVSAKDICPSSKLMELMASPHFTTCISDSGGELTSILSNLSLEEIKGYCDSAACAAYMKELEAAGLGDCKIVEINARLQTDFIDAFDTKCSAIRSMGSSIDTTSNGLQDASSSSATSGTMKIAVSCMATIILMLLL</sequence>
<evidence type="ECO:0000256" key="6">
    <source>
        <dbReference type="RuleBase" id="RU368111"/>
    </source>
</evidence>
<comment type="subcellular location">
    <subcellularLocation>
        <location evidence="1 6">Secreted</location>
    </subcellularLocation>
</comment>
<evidence type="ECO:0000256" key="2">
    <source>
        <dbReference type="ARBA" id="ARBA00009544"/>
    </source>
</evidence>
<evidence type="ECO:0000313" key="8">
    <source>
        <dbReference type="EMBL" id="CAI5736723.1"/>
    </source>
</evidence>
<feature type="signal peptide" evidence="7">
    <location>
        <begin position="1"/>
        <end position="19"/>
    </location>
</feature>
<reference evidence="8" key="1">
    <citation type="submission" date="2022-12" db="EMBL/GenBank/DDBJ databases">
        <authorList>
            <person name="Webb A."/>
        </authorList>
    </citation>
    <scope>NUCLEOTIDE SEQUENCE</scope>
    <source>
        <strain evidence="8">Hp1</strain>
    </source>
</reference>
<dbReference type="SUPFAM" id="SSF48647">
    <property type="entry name" value="Fungal elicitin"/>
    <property type="match status" value="1"/>
</dbReference>
<comment type="similarity">
    <text evidence="2 6">Belongs to the elicitin family.</text>
</comment>
<organism evidence="8 9">
    <name type="scientific">Hyaloperonospora brassicae</name>
    <name type="common">Brassica downy mildew</name>
    <name type="synonym">Peronospora brassicae</name>
    <dbReference type="NCBI Taxonomy" id="162125"/>
    <lineage>
        <taxon>Eukaryota</taxon>
        <taxon>Sar</taxon>
        <taxon>Stramenopiles</taxon>
        <taxon>Oomycota</taxon>
        <taxon>Peronosporomycetes</taxon>
        <taxon>Peronosporales</taxon>
        <taxon>Peronosporaceae</taxon>
        <taxon>Hyaloperonospora</taxon>
    </lineage>
</organism>
<keyword evidence="4 6" id="KW-0928">Hypersensitive response elicitation</keyword>
<comment type="function">
    <text evidence="6">Induces local and distal defense responses (incompatible hypersensitive reaction) in plants from the solanaceae and cruciferae families. Elicits leaf necrosis and causes the accumulation of pathogenesis-related proteins. Might interact with the lipidic molecules of the plasma membrane.</text>
</comment>
<evidence type="ECO:0000313" key="9">
    <source>
        <dbReference type="Proteomes" id="UP001162031"/>
    </source>
</evidence>
<evidence type="ECO:0000256" key="3">
    <source>
        <dbReference type="ARBA" id="ARBA00022525"/>
    </source>
</evidence>
<evidence type="ECO:0000256" key="5">
    <source>
        <dbReference type="ARBA" id="ARBA00023157"/>
    </source>
</evidence>
<dbReference type="EMBL" id="CANTFL010001320">
    <property type="protein sequence ID" value="CAI5736723.1"/>
    <property type="molecule type" value="Genomic_DNA"/>
</dbReference>
<proteinExistence type="inferred from homology"/>
<protein>
    <recommendedName>
        <fullName evidence="6">Elicitin</fullName>
    </recommendedName>
</protein>
<dbReference type="Gene3D" id="1.10.239.10">
    <property type="entry name" value="Elicitin domain"/>
    <property type="match status" value="1"/>
</dbReference>
<feature type="chain" id="PRO_5043336990" description="Elicitin" evidence="7">
    <location>
        <begin position="20"/>
        <end position="151"/>
    </location>
</feature>
<keyword evidence="9" id="KW-1185">Reference proteome</keyword>
<dbReference type="GO" id="GO:0052040">
    <property type="term" value="P:symbiont-mediated perturbation of host programmed cell death"/>
    <property type="evidence" value="ECO:0007669"/>
    <property type="project" value="UniProtKB-UniRule"/>
</dbReference>
<accession>A0AAV0UK38</accession>
<evidence type="ECO:0000256" key="7">
    <source>
        <dbReference type="SAM" id="SignalP"/>
    </source>
</evidence>
<dbReference type="AlphaFoldDB" id="A0AAV0UK38"/>
<evidence type="ECO:0000256" key="4">
    <source>
        <dbReference type="ARBA" id="ARBA00022978"/>
    </source>
</evidence>
<gene>
    <name evidence="8" type="ORF">HBR001_LOCUS6917</name>
</gene>
<evidence type="ECO:0000256" key="1">
    <source>
        <dbReference type="ARBA" id="ARBA00004613"/>
    </source>
</evidence>
<dbReference type="InterPro" id="IPR036470">
    <property type="entry name" value="Elicitin_sf"/>
</dbReference>
<keyword evidence="3 6" id="KW-0964">Secreted</keyword>
<keyword evidence="7" id="KW-0732">Signal</keyword>
<dbReference type="SMART" id="SM01187">
    <property type="entry name" value="Elicitin"/>
    <property type="match status" value="1"/>
</dbReference>
<name>A0AAV0UK38_HYABA</name>
<dbReference type="Pfam" id="PF00964">
    <property type="entry name" value="Elicitin"/>
    <property type="match status" value="1"/>
</dbReference>
<dbReference type="Proteomes" id="UP001162031">
    <property type="component" value="Unassembled WGS sequence"/>
</dbReference>